<dbReference type="InterPro" id="IPR007608">
    <property type="entry name" value="Senescence_reg_S40"/>
</dbReference>
<evidence type="ECO:0000256" key="2">
    <source>
        <dbReference type="SAM" id="MobiDB-lite"/>
    </source>
</evidence>
<evidence type="ECO:0000256" key="1">
    <source>
        <dbReference type="ARBA" id="ARBA00034773"/>
    </source>
</evidence>
<dbReference type="Proteomes" id="UP001210211">
    <property type="component" value="Unassembled WGS sequence"/>
</dbReference>
<keyword evidence="4" id="KW-1185">Reference proteome</keyword>
<comment type="caution">
    <text evidence="3">The sequence shown here is derived from an EMBL/GenBank/DDBJ whole genome shotgun (WGS) entry which is preliminary data.</text>
</comment>
<evidence type="ECO:0000313" key="3">
    <source>
        <dbReference type="EMBL" id="KAJ3687347.1"/>
    </source>
</evidence>
<gene>
    <name evidence="3" type="ORF">LUZ61_016511</name>
</gene>
<protein>
    <submittedName>
        <fullName evidence="3">Uncharacterized protein</fullName>
    </submittedName>
</protein>
<proteinExistence type="inferred from homology"/>
<reference evidence="3 4" key="1">
    <citation type="journal article" date="2022" name="Cell">
        <title>Repeat-based holocentromeres influence genome architecture and karyotype evolution.</title>
        <authorList>
            <person name="Hofstatter P.G."/>
            <person name="Thangavel G."/>
            <person name="Lux T."/>
            <person name="Neumann P."/>
            <person name="Vondrak T."/>
            <person name="Novak P."/>
            <person name="Zhang M."/>
            <person name="Costa L."/>
            <person name="Castellani M."/>
            <person name="Scott A."/>
            <person name="Toegelov H."/>
            <person name="Fuchs J."/>
            <person name="Mata-Sucre Y."/>
            <person name="Dias Y."/>
            <person name="Vanzela A.L.L."/>
            <person name="Huettel B."/>
            <person name="Almeida C.C.S."/>
            <person name="Simkova H."/>
            <person name="Souza G."/>
            <person name="Pedrosa-Harand A."/>
            <person name="Macas J."/>
            <person name="Mayer K.F.X."/>
            <person name="Houben A."/>
            <person name="Marques A."/>
        </authorList>
    </citation>
    <scope>NUCLEOTIDE SEQUENCE [LARGE SCALE GENOMIC DNA]</scope>
    <source>
        <strain evidence="3">RhyTen1mFocal</strain>
    </source>
</reference>
<evidence type="ECO:0000313" key="4">
    <source>
        <dbReference type="Proteomes" id="UP001210211"/>
    </source>
</evidence>
<comment type="similarity">
    <text evidence="1">Belongs to the senescence regulator S40 family.</text>
</comment>
<dbReference type="AlphaFoldDB" id="A0AAD6EK36"/>
<feature type="region of interest" description="Disordered" evidence="2">
    <location>
        <begin position="65"/>
        <end position="107"/>
    </location>
</feature>
<dbReference type="GO" id="GO:0010150">
    <property type="term" value="P:leaf senescence"/>
    <property type="evidence" value="ECO:0007669"/>
    <property type="project" value="UniProtKB-ARBA"/>
</dbReference>
<sequence>MGKGKKYSLERLLSTSASTGHLSSSVDLPDLDEADVWSVAEPEHRPNTSRHVGGLSLTFDSAPSMNHTHRQPMSRRHVAGTASSAPVNVPDWTGLLQNESGHSGNRPGCYGEVESEWKEDEGEWVPPHQWARARGGTTASVFEGVGRTLKGRDMSQVRDAVWSRTGFFG</sequence>
<dbReference type="EMBL" id="JAMRDG010000002">
    <property type="protein sequence ID" value="KAJ3687347.1"/>
    <property type="molecule type" value="Genomic_DNA"/>
</dbReference>
<accession>A0AAD6EK36</accession>
<feature type="compositionally biased region" description="Basic residues" evidence="2">
    <location>
        <begin position="67"/>
        <end position="78"/>
    </location>
</feature>
<organism evidence="3 4">
    <name type="scientific">Rhynchospora tenuis</name>
    <dbReference type="NCBI Taxonomy" id="198213"/>
    <lineage>
        <taxon>Eukaryota</taxon>
        <taxon>Viridiplantae</taxon>
        <taxon>Streptophyta</taxon>
        <taxon>Embryophyta</taxon>
        <taxon>Tracheophyta</taxon>
        <taxon>Spermatophyta</taxon>
        <taxon>Magnoliopsida</taxon>
        <taxon>Liliopsida</taxon>
        <taxon>Poales</taxon>
        <taxon>Cyperaceae</taxon>
        <taxon>Cyperoideae</taxon>
        <taxon>Rhynchosporeae</taxon>
        <taxon>Rhynchospora</taxon>
    </lineage>
</organism>
<name>A0AAD6EK36_9POAL</name>
<dbReference type="PANTHER" id="PTHR46525">
    <property type="entry name" value="EMB|CAB72159.1"/>
    <property type="match status" value="1"/>
</dbReference>
<dbReference type="Pfam" id="PF04520">
    <property type="entry name" value="Senescence_reg"/>
    <property type="match status" value="1"/>
</dbReference>
<dbReference type="PANTHER" id="PTHR46525:SF18">
    <property type="entry name" value="SENESCENCE REGULATOR S40"/>
    <property type="match status" value="1"/>
</dbReference>